<evidence type="ECO:0000256" key="9">
    <source>
        <dbReference type="SAM" id="Phobius"/>
    </source>
</evidence>
<dbReference type="PANTHER" id="PTHR32502">
    <property type="entry name" value="N-ACETYLGALACTOSAMINE PERMEASE II COMPONENT-RELATED"/>
    <property type="match status" value="1"/>
</dbReference>
<dbReference type="PROSITE" id="PS51106">
    <property type="entry name" value="PTS_EIIC_TYPE_4"/>
    <property type="match status" value="1"/>
</dbReference>
<evidence type="ECO:0000313" key="11">
    <source>
        <dbReference type="EMBL" id="PLT73193.1"/>
    </source>
</evidence>
<evidence type="ECO:0000256" key="4">
    <source>
        <dbReference type="ARBA" id="ARBA00022597"/>
    </source>
</evidence>
<dbReference type="Proteomes" id="UP000235093">
    <property type="component" value="Unassembled WGS sequence"/>
</dbReference>
<keyword evidence="6 9" id="KW-0812">Transmembrane</keyword>
<dbReference type="RefSeq" id="WP_022036996.1">
    <property type="nucleotide sequence ID" value="NZ_CP176629.1"/>
</dbReference>
<gene>
    <name evidence="10" type="ORF">CDL18_05135</name>
    <name evidence="12" type="ORF">CDL23_02780</name>
    <name evidence="11" type="ORF">CDL26_06030</name>
</gene>
<feature type="transmembrane region" description="Helical" evidence="9">
    <location>
        <begin position="138"/>
        <end position="159"/>
    </location>
</feature>
<evidence type="ECO:0000256" key="1">
    <source>
        <dbReference type="ARBA" id="ARBA00004651"/>
    </source>
</evidence>
<dbReference type="GO" id="GO:0009401">
    <property type="term" value="P:phosphoenolpyruvate-dependent sugar phosphotransferase system"/>
    <property type="evidence" value="ECO:0007669"/>
    <property type="project" value="UniProtKB-KW"/>
</dbReference>
<dbReference type="EMBL" id="NIHM01000005">
    <property type="protein sequence ID" value="PLT56561.1"/>
    <property type="molecule type" value="Genomic_DNA"/>
</dbReference>
<dbReference type="Proteomes" id="UP000234849">
    <property type="component" value="Unassembled WGS sequence"/>
</dbReference>
<feature type="transmembrane region" description="Helical" evidence="9">
    <location>
        <begin position="205"/>
        <end position="235"/>
    </location>
</feature>
<keyword evidence="7 9" id="KW-1133">Transmembrane helix</keyword>
<evidence type="ECO:0000313" key="12">
    <source>
        <dbReference type="EMBL" id="PLT77107.1"/>
    </source>
</evidence>
<evidence type="ECO:0000256" key="5">
    <source>
        <dbReference type="ARBA" id="ARBA00022683"/>
    </source>
</evidence>
<dbReference type="AlphaFoldDB" id="A0A2N5PDM1"/>
<evidence type="ECO:0000256" key="6">
    <source>
        <dbReference type="ARBA" id="ARBA00022692"/>
    </source>
</evidence>
<evidence type="ECO:0000313" key="13">
    <source>
        <dbReference type="Proteomes" id="UP000234849"/>
    </source>
</evidence>
<dbReference type="Proteomes" id="UP000234891">
    <property type="component" value="Unassembled WGS sequence"/>
</dbReference>
<keyword evidence="2" id="KW-0813">Transport</keyword>
<reference evidence="13 14" key="1">
    <citation type="journal article" date="2017" name="Genome Med.">
        <title>A novel Ruminococcus gnavus clade enriched in inflammatory bowel disease patients.</title>
        <authorList>
            <person name="Hall A.B."/>
            <person name="Yassour M."/>
            <person name="Sauk J."/>
            <person name="Garner A."/>
            <person name="Jiang X."/>
            <person name="Arthur T."/>
            <person name="Lagoudas G.K."/>
            <person name="Vatanen T."/>
            <person name="Fornelos N."/>
            <person name="Wilson R."/>
            <person name="Bertha M."/>
            <person name="Cohen M."/>
            <person name="Garber J."/>
            <person name="Khalili H."/>
            <person name="Gevers D."/>
            <person name="Ananthakrishnan A.N."/>
            <person name="Kugathasan S."/>
            <person name="Lander E.S."/>
            <person name="Blainey P."/>
            <person name="Vlamakis H."/>
            <person name="Xavier R.J."/>
            <person name="Huttenhower C."/>
        </authorList>
    </citation>
    <scope>NUCLEOTIDE SEQUENCE [LARGE SCALE GENOMIC DNA]</scope>
    <source>
        <strain evidence="10 13">RJX1118</strain>
        <strain evidence="11 14">RJX1124</strain>
        <strain evidence="12 15">RJX1125</strain>
    </source>
</reference>
<feature type="transmembrane region" description="Helical" evidence="9">
    <location>
        <begin position="31"/>
        <end position="52"/>
    </location>
</feature>
<evidence type="ECO:0000256" key="7">
    <source>
        <dbReference type="ARBA" id="ARBA00022989"/>
    </source>
</evidence>
<evidence type="ECO:0000313" key="14">
    <source>
        <dbReference type="Proteomes" id="UP000234891"/>
    </source>
</evidence>
<dbReference type="GO" id="GO:0005886">
    <property type="term" value="C:plasma membrane"/>
    <property type="evidence" value="ECO:0007669"/>
    <property type="project" value="UniProtKB-SubCell"/>
</dbReference>
<sequence>MIQTILIGIVAFIGFLECGLGNSMIQRPIVMGPLVGLVLGDFQTGLVVGATLELAFMGNVTIGAALPPEITAGGILGTALAISVGGGTEAALALAIPIATVALLIKNAYYLIVRVYFLHKSDEYAMKGDAEGVDRMHLISFLSYAVVMAVIMAVCYGFGAPAVEAFLAVIPQFVKDGISVAAGILPALGFALLASMLINKRVAPFFMLGFILSAYLNIPVLGIAMLGVIIVALMINSTNAKPKTAVVEGGNDDDDDF</sequence>
<accession>A0A2N5PDM1</accession>
<feature type="transmembrane region" description="Helical" evidence="9">
    <location>
        <begin position="90"/>
        <end position="117"/>
    </location>
</feature>
<name>A0A2N5PDM1_MEDGN</name>
<evidence type="ECO:0000256" key="2">
    <source>
        <dbReference type="ARBA" id="ARBA00022448"/>
    </source>
</evidence>
<evidence type="ECO:0000256" key="3">
    <source>
        <dbReference type="ARBA" id="ARBA00022475"/>
    </source>
</evidence>
<keyword evidence="5" id="KW-0598">Phosphotransferase system</keyword>
<feature type="transmembrane region" description="Helical" evidence="9">
    <location>
        <begin position="64"/>
        <end position="84"/>
    </location>
</feature>
<proteinExistence type="predicted"/>
<dbReference type="Pfam" id="PF03609">
    <property type="entry name" value="EII-Sor"/>
    <property type="match status" value="1"/>
</dbReference>
<dbReference type="InterPro" id="IPR050303">
    <property type="entry name" value="GatZ_KbaZ_carbometab"/>
</dbReference>
<feature type="transmembrane region" description="Helical" evidence="9">
    <location>
        <begin position="179"/>
        <end position="198"/>
    </location>
</feature>
<dbReference type="EMBL" id="NIHT01000003">
    <property type="protein sequence ID" value="PLT77107.1"/>
    <property type="molecule type" value="Genomic_DNA"/>
</dbReference>
<keyword evidence="3" id="KW-1003">Cell membrane</keyword>
<comment type="subcellular location">
    <subcellularLocation>
        <location evidence="1">Cell membrane</location>
        <topology evidence="1">Multi-pass membrane protein</topology>
    </subcellularLocation>
</comment>
<dbReference type="InterPro" id="IPR004700">
    <property type="entry name" value="PTS_IIC_man"/>
</dbReference>
<organism evidence="11 14">
    <name type="scientific">Mediterraneibacter gnavus</name>
    <name type="common">Ruminococcus gnavus</name>
    <dbReference type="NCBI Taxonomy" id="33038"/>
    <lineage>
        <taxon>Bacteria</taxon>
        <taxon>Bacillati</taxon>
        <taxon>Bacillota</taxon>
        <taxon>Clostridia</taxon>
        <taxon>Lachnospirales</taxon>
        <taxon>Lachnospiraceae</taxon>
        <taxon>Mediterraneibacter</taxon>
    </lineage>
</organism>
<evidence type="ECO:0000313" key="15">
    <source>
        <dbReference type="Proteomes" id="UP000235093"/>
    </source>
</evidence>
<evidence type="ECO:0000256" key="8">
    <source>
        <dbReference type="ARBA" id="ARBA00023136"/>
    </source>
</evidence>
<evidence type="ECO:0000313" key="10">
    <source>
        <dbReference type="EMBL" id="PLT56561.1"/>
    </source>
</evidence>
<dbReference type="EMBL" id="NIHS01000008">
    <property type="protein sequence ID" value="PLT73193.1"/>
    <property type="molecule type" value="Genomic_DNA"/>
</dbReference>
<protein>
    <submittedName>
        <fullName evidence="11">PTS sugar transporter subunit IIC</fullName>
    </submittedName>
</protein>
<dbReference type="PANTHER" id="PTHR32502:SF8">
    <property type="entry name" value="N-ACETYLGALACTOSAMINE PERMEASE IIC COMPONENT 1"/>
    <property type="match status" value="1"/>
</dbReference>
<comment type="caution">
    <text evidence="11">The sequence shown here is derived from an EMBL/GenBank/DDBJ whole genome shotgun (WGS) entry which is preliminary data.</text>
</comment>
<keyword evidence="8 9" id="KW-0472">Membrane</keyword>
<keyword evidence="4 11" id="KW-0762">Sugar transport</keyword>